<proteinExistence type="predicted"/>
<reference evidence="6 7" key="1">
    <citation type="submission" date="2021-01" db="EMBL/GenBank/DDBJ databases">
        <title>Whole genome shotgun sequence of Actinoplanes deccanensis NBRC 13994.</title>
        <authorList>
            <person name="Komaki H."/>
            <person name="Tamura T."/>
        </authorList>
    </citation>
    <scope>NUCLEOTIDE SEQUENCE [LARGE SCALE GENOMIC DNA]</scope>
    <source>
        <strain evidence="6 7">NBRC 13994</strain>
    </source>
</reference>
<dbReference type="InterPro" id="IPR050397">
    <property type="entry name" value="Env_Response_Regulators"/>
</dbReference>
<gene>
    <name evidence="6" type="ORF">Ade02nite_35650</name>
</gene>
<evidence type="ECO:0000313" key="7">
    <source>
        <dbReference type="Proteomes" id="UP000609879"/>
    </source>
</evidence>
<keyword evidence="7" id="KW-1185">Reference proteome</keyword>
<dbReference type="InterPro" id="IPR012318">
    <property type="entry name" value="HTH_CRP"/>
</dbReference>
<dbReference type="InterPro" id="IPR000595">
    <property type="entry name" value="cNMP-bd_dom"/>
</dbReference>
<evidence type="ECO:0000313" key="6">
    <source>
        <dbReference type="EMBL" id="GID74924.1"/>
    </source>
</evidence>
<dbReference type="Gene3D" id="1.10.10.10">
    <property type="entry name" value="Winged helix-like DNA-binding domain superfamily/Winged helix DNA-binding domain"/>
    <property type="match status" value="1"/>
</dbReference>
<feature type="domain" description="HTH crp-type" evidence="5">
    <location>
        <begin position="150"/>
        <end position="224"/>
    </location>
</feature>
<dbReference type="PROSITE" id="PS51063">
    <property type="entry name" value="HTH_CRP_2"/>
    <property type="match status" value="1"/>
</dbReference>
<dbReference type="EMBL" id="BOMI01000067">
    <property type="protein sequence ID" value="GID74924.1"/>
    <property type="molecule type" value="Genomic_DNA"/>
</dbReference>
<protein>
    <submittedName>
        <fullName evidence="6">Crp/Fnr family transcriptional regulator</fullName>
    </submittedName>
</protein>
<evidence type="ECO:0000256" key="1">
    <source>
        <dbReference type="ARBA" id="ARBA00023015"/>
    </source>
</evidence>
<dbReference type="Pfam" id="PF00027">
    <property type="entry name" value="cNMP_binding"/>
    <property type="match status" value="1"/>
</dbReference>
<dbReference type="PROSITE" id="PS50042">
    <property type="entry name" value="CNMP_BINDING_3"/>
    <property type="match status" value="1"/>
</dbReference>
<evidence type="ECO:0000259" key="4">
    <source>
        <dbReference type="PROSITE" id="PS50042"/>
    </source>
</evidence>
<evidence type="ECO:0000256" key="3">
    <source>
        <dbReference type="ARBA" id="ARBA00023163"/>
    </source>
</evidence>
<dbReference type="SUPFAM" id="SSF46785">
    <property type="entry name" value="Winged helix' DNA-binding domain"/>
    <property type="match status" value="1"/>
</dbReference>
<dbReference type="PANTHER" id="PTHR24567">
    <property type="entry name" value="CRP FAMILY TRANSCRIPTIONAL REGULATORY PROTEIN"/>
    <property type="match status" value="1"/>
</dbReference>
<dbReference type="PANTHER" id="PTHR24567:SF68">
    <property type="entry name" value="DNA-BINDING TRANSCRIPTIONAL DUAL REGULATOR CRP"/>
    <property type="match status" value="1"/>
</dbReference>
<sequence>MAERVPRRAGGWPRATFLGGLAPATADELLGMTVRHRYESGRPILREGDHATHVVVLESGFVKVTTAVEGFGTLLGIRLPGELVGEIGALTGSPRNATVTACGTVHGGIVTRPAFEDFLRRHPEASTLVMAMIARQLTWANRRRSDFAAFPAHIRLARLLVEIADACGRELDNGRVEIAVPLSHPELAAMIAVSRATIQKAVQELRTTGLIGTAYRRIVILDLPALTTVAAAASGE</sequence>
<dbReference type="CDD" id="cd00038">
    <property type="entry name" value="CAP_ED"/>
    <property type="match status" value="1"/>
</dbReference>
<dbReference type="SMART" id="SM00100">
    <property type="entry name" value="cNMP"/>
    <property type="match status" value="1"/>
</dbReference>
<evidence type="ECO:0000259" key="5">
    <source>
        <dbReference type="PROSITE" id="PS51063"/>
    </source>
</evidence>
<keyword evidence="3" id="KW-0804">Transcription</keyword>
<comment type="caution">
    <text evidence="6">The sequence shown here is derived from an EMBL/GenBank/DDBJ whole genome shotgun (WGS) entry which is preliminary data.</text>
</comment>
<evidence type="ECO:0000256" key="2">
    <source>
        <dbReference type="ARBA" id="ARBA00023125"/>
    </source>
</evidence>
<keyword evidence="1" id="KW-0805">Transcription regulation</keyword>
<dbReference type="SUPFAM" id="SSF51206">
    <property type="entry name" value="cAMP-binding domain-like"/>
    <property type="match status" value="1"/>
</dbReference>
<accession>A0ABQ3Y4L3</accession>
<dbReference type="InterPro" id="IPR018490">
    <property type="entry name" value="cNMP-bd_dom_sf"/>
</dbReference>
<organism evidence="6 7">
    <name type="scientific">Paractinoplanes deccanensis</name>
    <dbReference type="NCBI Taxonomy" id="113561"/>
    <lineage>
        <taxon>Bacteria</taxon>
        <taxon>Bacillati</taxon>
        <taxon>Actinomycetota</taxon>
        <taxon>Actinomycetes</taxon>
        <taxon>Micromonosporales</taxon>
        <taxon>Micromonosporaceae</taxon>
        <taxon>Paractinoplanes</taxon>
    </lineage>
</organism>
<dbReference type="InterPro" id="IPR036390">
    <property type="entry name" value="WH_DNA-bd_sf"/>
</dbReference>
<dbReference type="Proteomes" id="UP000609879">
    <property type="component" value="Unassembled WGS sequence"/>
</dbReference>
<dbReference type="InterPro" id="IPR036388">
    <property type="entry name" value="WH-like_DNA-bd_sf"/>
</dbReference>
<keyword evidence="2" id="KW-0238">DNA-binding</keyword>
<feature type="domain" description="Cyclic nucleotide-binding" evidence="4">
    <location>
        <begin position="17"/>
        <end position="136"/>
    </location>
</feature>
<name>A0ABQ3Y4L3_9ACTN</name>
<dbReference type="Pfam" id="PF13545">
    <property type="entry name" value="HTH_Crp_2"/>
    <property type="match status" value="1"/>
</dbReference>
<dbReference type="SMART" id="SM00419">
    <property type="entry name" value="HTH_CRP"/>
    <property type="match status" value="1"/>
</dbReference>
<dbReference type="RefSeq" id="WP_203764177.1">
    <property type="nucleotide sequence ID" value="NZ_BAAABO010000036.1"/>
</dbReference>
<dbReference type="InterPro" id="IPR014710">
    <property type="entry name" value="RmlC-like_jellyroll"/>
</dbReference>
<dbReference type="Gene3D" id="2.60.120.10">
    <property type="entry name" value="Jelly Rolls"/>
    <property type="match status" value="1"/>
</dbReference>